<evidence type="ECO:0000313" key="7">
    <source>
        <dbReference type="Proteomes" id="UP000054937"/>
    </source>
</evidence>
<keyword evidence="2 4" id="KW-0863">Zinc-finger</keyword>
<dbReference type="GO" id="GO:0016567">
    <property type="term" value="P:protein ubiquitination"/>
    <property type="evidence" value="ECO:0007669"/>
    <property type="project" value="TreeGrafter"/>
</dbReference>
<dbReference type="PANTHER" id="PTHR46858">
    <property type="entry name" value="OS05G0521000 PROTEIN"/>
    <property type="match status" value="1"/>
</dbReference>
<dbReference type="AlphaFoldDB" id="A0A0V0QTT8"/>
<evidence type="ECO:0000256" key="1">
    <source>
        <dbReference type="ARBA" id="ARBA00022723"/>
    </source>
</evidence>
<dbReference type="OrthoDB" id="1711136at2759"/>
<proteinExistence type="predicted"/>
<dbReference type="GO" id="GO:0008270">
    <property type="term" value="F:zinc ion binding"/>
    <property type="evidence" value="ECO:0007669"/>
    <property type="project" value="UniProtKB-KW"/>
</dbReference>
<keyword evidence="1" id="KW-0479">Metal-binding</keyword>
<evidence type="ECO:0000256" key="2">
    <source>
        <dbReference type="ARBA" id="ARBA00022771"/>
    </source>
</evidence>
<evidence type="ECO:0000259" key="5">
    <source>
        <dbReference type="PROSITE" id="PS50089"/>
    </source>
</evidence>
<reference evidence="6 7" key="1">
    <citation type="journal article" date="2015" name="Sci. Rep.">
        <title>Genome of the facultative scuticociliatosis pathogen Pseudocohnilembus persalinus provides insight into its virulence through horizontal gene transfer.</title>
        <authorList>
            <person name="Xiong J."/>
            <person name="Wang G."/>
            <person name="Cheng J."/>
            <person name="Tian M."/>
            <person name="Pan X."/>
            <person name="Warren A."/>
            <person name="Jiang C."/>
            <person name="Yuan D."/>
            <person name="Miao W."/>
        </authorList>
    </citation>
    <scope>NUCLEOTIDE SEQUENCE [LARGE SCALE GENOMIC DNA]</scope>
    <source>
        <strain evidence="6">36N120E</strain>
    </source>
</reference>
<dbReference type="PANTHER" id="PTHR46858:SF5">
    <property type="entry name" value="E3 UBIQUITIN-PROTEIN LIGASE APD1-RELATED"/>
    <property type="match status" value="1"/>
</dbReference>
<organism evidence="6 7">
    <name type="scientific">Pseudocohnilembus persalinus</name>
    <name type="common">Ciliate</name>
    <dbReference type="NCBI Taxonomy" id="266149"/>
    <lineage>
        <taxon>Eukaryota</taxon>
        <taxon>Sar</taxon>
        <taxon>Alveolata</taxon>
        <taxon>Ciliophora</taxon>
        <taxon>Intramacronucleata</taxon>
        <taxon>Oligohymenophorea</taxon>
        <taxon>Scuticociliatia</taxon>
        <taxon>Philasterida</taxon>
        <taxon>Pseudocohnilembidae</taxon>
        <taxon>Pseudocohnilembus</taxon>
    </lineage>
</organism>
<dbReference type="Pfam" id="PF13920">
    <property type="entry name" value="zf-C3HC4_3"/>
    <property type="match status" value="1"/>
</dbReference>
<evidence type="ECO:0000313" key="6">
    <source>
        <dbReference type="EMBL" id="KRX05581.1"/>
    </source>
</evidence>
<dbReference type="GO" id="GO:0061630">
    <property type="term" value="F:ubiquitin protein ligase activity"/>
    <property type="evidence" value="ECO:0007669"/>
    <property type="project" value="TreeGrafter"/>
</dbReference>
<comment type="caution">
    <text evidence="6">The sequence shown here is derived from an EMBL/GenBank/DDBJ whole genome shotgun (WGS) entry which is preliminary data.</text>
</comment>
<accession>A0A0V0QTT8</accession>
<keyword evidence="7" id="KW-1185">Reference proteome</keyword>
<dbReference type="Proteomes" id="UP000054937">
    <property type="component" value="Unassembled WGS sequence"/>
</dbReference>
<evidence type="ECO:0000256" key="3">
    <source>
        <dbReference type="ARBA" id="ARBA00022833"/>
    </source>
</evidence>
<dbReference type="InParanoid" id="A0A0V0QTT8"/>
<dbReference type="SUPFAM" id="SSF57850">
    <property type="entry name" value="RING/U-box"/>
    <property type="match status" value="1"/>
</dbReference>
<dbReference type="EMBL" id="LDAU01000106">
    <property type="protein sequence ID" value="KRX05581.1"/>
    <property type="molecule type" value="Genomic_DNA"/>
</dbReference>
<keyword evidence="3" id="KW-0862">Zinc</keyword>
<protein>
    <recommendedName>
        <fullName evidence="5">RING-type domain-containing protein</fullName>
    </recommendedName>
</protein>
<dbReference type="Gene3D" id="3.30.40.10">
    <property type="entry name" value="Zinc/RING finger domain, C3HC4 (zinc finger)"/>
    <property type="match status" value="1"/>
</dbReference>
<name>A0A0V0QTT8_PSEPJ</name>
<dbReference type="PROSITE" id="PS50089">
    <property type="entry name" value="ZF_RING_2"/>
    <property type="match status" value="1"/>
</dbReference>
<dbReference type="InterPro" id="IPR001841">
    <property type="entry name" value="Znf_RING"/>
</dbReference>
<feature type="domain" description="RING-type" evidence="5">
    <location>
        <begin position="90"/>
        <end position="129"/>
    </location>
</feature>
<evidence type="ECO:0000256" key="4">
    <source>
        <dbReference type="PROSITE-ProRule" id="PRU00175"/>
    </source>
</evidence>
<gene>
    <name evidence="6" type="ORF">PPERSA_12759</name>
</gene>
<sequence>MTDQKWKTEVQFDVLSEQWEEILHLQLNFQELISINRRGEEKITTFKVKKMFPSSYIKEIEKNCQVLVENEKKEKNDEKIKKLELDTQVCLICQNNIKNALTQPCYHLYMCYECGKKALEKNENCGICSEKISNIQKVYR</sequence>
<dbReference type="InterPro" id="IPR013083">
    <property type="entry name" value="Znf_RING/FYVE/PHD"/>
</dbReference>